<gene>
    <name evidence="3" type="ORF">P8C59_004156</name>
</gene>
<feature type="transmembrane region" description="Helical" evidence="2">
    <location>
        <begin position="41"/>
        <end position="67"/>
    </location>
</feature>
<keyword evidence="2" id="KW-0812">Transmembrane</keyword>
<reference evidence="3" key="1">
    <citation type="journal article" date="2023" name="Mol. Plant Microbe Interact.">
        <title>Elucidating the Obligate Nature and Biological Capacity of an Invasive Fungal Corn Pathogen.</title>
        <authorList>
            <person name="MacCready J.S."/>
            <person name="Roggenkamp E.M."/>
            <person name="Gdanetz K."/>
            <person name="Chilvers M.I."/>
        </authorList>
    </citation>
    <scope>NUCLEOTIDE SEQUENCE</scope>
    <source>
        <strain evidence="3">PM02</strain>
    </source>
</reference>
<proteinExistence type="predicted"/>
<evidence type="ECO:0000313" key="3">
    <source>
        <dbReference type="EMBL" id="KAK2069594.1"/>
    </source>
</evidence>
<organism evidence="3 4">
    <name type="scientific">Phyllachora maydis</name>
    <dbReference type="NCBI Taxonomy" id="1825666"/>
    <lineage>
        <taxon>Eukaryota</taxon>
        <taxon>Fungi</taxon>
        <taxon>Dikarya</taxon>
        <taxon>Ascomycota</taxon>
        <taxon>Pezizomycotina</taxon>
        <taxon>Sordariomycetes</taxon>
        <taxon>Sordariomycetidae</taxon>
        <taxon>Phyllachorales</taxon>
        <taxon>Phyllachoraceae</taxon>
        <taxon>Phyllachora</taxon>
    </lineage>
</organism>
<protein>
    <submittedName>
        <fullName evidence="3">Uncharacterized protein</fullName>
    </submittedName>
</protein>
<keyword evidence="4" id="KW-1185">Reference proteome</keyword>
<feature type="region of interest" description="Disordered" evidence="1">
    <location>
        <begin position="123"/>
        <end position="150"/>
    </location>
</feature>
<evidence type="ECO:0000313" key="4">
    <source>
        <dbReference type="Proteomes" id="UP001217918"/>
    </source>
</evidence>
<comment type="caution">
    <text evidence="3">The sequence shown here is derived from an EMBL/GenBank/DDBJ whole genome shotgun (WGS) entry which is preliminary data.</text>
</comment>
<feature type="region of interest" description="Disordered" evidence="1">
    <location>
        <begin position="181"/>
        <end position="252"/>
    </location>
</feature>
<name>A0AAD9I2U8_9PEZI</name>
<keyword evidence="2" id="KW-0472">Membrane</keyword>
<dbReference type="AlphaFoldDB" id="A0AAD9I2U8"/>
<evidence type="ECO:0000256" key="2">
    <source>
        <dbReference type="SAM" id="Phobius"/>
    </source>
</evidence>
<feature type="transmembrane region" description="Helical" evidence="2">
    <location>
        <begin position="88"/>
        <end position="107"/>
    </location>
</feature>
<evidence type="ECO:0000256" key="1">
    <source>
        <dbReference type="SAM" id="MobiDB-lite"/>
    </source>
</evidence>
<dbReference type="Proteomes" id="UP001217918">
    <property type="component" value="Unassembled WGS sequence"/>
</dbReference>
<dbReference type="EMBL" id="JAQQPM010000003">
    <property type="protein sequence ID" value="KAK2069594.1"/>
    <property type="molecule type" value="Genomic_DNA"/>
</dbReference>
<sequence>MDWWDLFAAAAGTSWACVRAGTVLGASLAVVAARHSVGAGLWLLGVAAWPVTTTLGILLFIVSPAVYMAQYTMSPVFWTMGVIPKLEALYIFFGCAACLGILAGTALRLTSSIVATTLGMNETAGGGGSAHADGDRRHRRTESELSELSSVSAATKFNSLGSSSPRGDWSASAAGDGRLRWGDKGFSSQESSDPLYWPTADQKRLVAAADRQQQPQKQPQKQKGAVSGSKRKGKQSMPGLLQQQTILEEDDS</sequence>
<accession>A0AAD9I2U8</accession>
<keyword evidence="2" id="KW-1133">Transmembrane helix</keyword>
<feature type="compositionally biased region" description="Low complexity" evidence="1">
    <location>
        <begin position="212"/>
        <end position="223"/>
    </location>
</feature>